<evidence type="ECO:0000256" key="6">
    <source>
        <dbReference type="SAM" id="Phobius"/>
    </source>
</evidence>
<dbReference type="Gene3D" id="1.25.10.10">
    <property type="entry name" value="Leucine-rich Repeat Variant"/>
    <property type="match status" value="1"/>
</dbReference>
<dbReference type="InterPro" id="IPR027417">
    <property type="entry name" value="P-loop_NTPase"/>
</dbReference>
<dbReference type="CDD" id="cd01887">
    <property type="entry name" value="IF2_eIF5B"/>
    <property type="match status" value="1"/>
</dbReference>
<evidence type="ECO:0000256" key="4">
    <source>
        <dbReference type="ARBA" id="ARBA00022917"/>
    </source>
</evidence>
<name>A0A6P7U0T1_9MOLL</name>
<evidence type="ECO:0000256" key="3">
    <source>
        <dbReference type="ARBA" id="ARBA00022741"/>
    </source>
</evidence>
<proteinExistence type="inferred from homology"/>
<evidence type="ECO:0000256" key="5">
    <source>
        <dbReference type="ARBA" id="ARBA00023134"/>
    </source>
</evidence>
<accession>A0A6P7U0T1</accession>
<dbReference type="InterPro" id="IPR005225">
    <property type="entry name" value="Small_GTP-bd"/>
</dbReference>
<keyword evidence="8" id="KW-1185">Reference proteome</keyword>
<dbReference type="GO" id="GO:0003924">
    <property type="term" value="F:GTPase activity"/>
    <property type="evidence" value="ECO:0007669"/>
    <property type="project" value="InterPro"/>
</dbReference>
<organism evidence="8 9">
    <name type="scientific">Octopus sinensis</name>
    <name type="common">East Asian common octopus</name>
    <dbReference type="NCBI Taxonomy" id="2607531"/>
    <lineage>
        <taxon>Eukaryota</taxon>
        <taxon>Metazoa</taxon>
        <taxon>Spiralia</taxon>
        <taxon>Lophotrochozoa</taxon>
        <taxon>Mollusca</taxon>
        <taxon>Cephalopoda</taxon>
        <taxon>Coleoidea</taxon>
        <taxon>Octopodiformes</taxon>
        <taxon>Octopoda</taxon>
        <taxon>Incirrata</taxon>
        <taxon>Octopodidae</taxon>
        <taxon>Octopus</taxon>
    </lineage>
</organism>
<dbReference type="PANTHER" id="PTHR43381">
    <property type="entry name" value="TRANSLATION INITIATION FACTOR IF-2-RELATED"/>
    <property type="match status" value="1"/>
</dbReference>
<dbReference type="Pfam" id="PF00009">
    <property type="entry name" value="GTP_EFTU"/>
    <property type="match status" value="1"/>
</dbReference>
<dbReference type="SUPFAM" id="SSF52540">
    <property type="entry name" value="P-loop containing nucleoside triphosphate hydrolases"/>
    <property type="match status" value="1"/>
</dbReference>
<feature type="domain" description="Tr-type G" evidence="7">
    <location>
        <begin position="14"/>
        <end position="198"/>
    </location>
</feature>
<dbReference type="InterPro" id="IPR009000">
    <property type="entry name" value="Transl_B-barrel_sf"/>
</dbReference>
<dbReference type="GO" id="GO:0003743">
    <property type="term" value="F:translation initiation factor activity"/>
    <property type="evidence" value="ECO:0007669"/>
    <property type="project" value="UniProtKB-KW"/>
</dbReference>
<keyword evidence="6" id="KW-1133">Transmembrane helix</keyword>
<keyword evidence="5" id="KW-0342">GTP-binding</keyword>
<keyword evidence="6" id="KW-0812">Transmembrane</keyword>
<dbReference type="PANTHER" id="PTHR43381:SF5">
    <property type="entry name" value="TR-TYPE G DOMAIN-CONTAINING PROTEIN"/>
    <property type="match status" value="1"/>
</dbReference>
<comment type="similarity">
    <text evidence="1">Belongs to the TRAFAC class translation factor GTPase superfamily. Classic translation factor GTPase family. IF-2 subfamily.</text>
</comment>
<dbReference type="AlphaFoldDB" id="A0A6P7U0T1"/>
<reference evidence="9" key="1">
    <citation type="submission" date="2025-08" db="UniProtKB">
        <authorList>
            <consortium name="RefSeq"/>
        </authorList>
    </citation>
    <scope>IDENTIFICATION</scope>
</reference>
<dbReference type="GO" id="GO:0005525">
    <property type="term" value="F:GTP binding"/>
    <property type="evidence" value="ECO:0007669"/>
    <property type="project" value="UniProtKB-KW"/>
</dbReference>
<dbReference type="KEGG" id="osn:115228795"/>
<evidence type="ECO:0000313" key="8">
    <source>
        <dbReference type="Proteomes" id="UP000515154"/>
    </source>
</evidence>
<evidence type="ECO:0000259" key="7">
    <source>
        <dbReference type="PROSITE" id="PS51722"/>
    </source>
</evidence>
<dbReference type="RefSeq" id="XP_029655142.1">
    <property type="nucleotide sequence ID" value="XM_029799282.1"/>
</dbReference>
<evidence type="ECO:0000256" key="2">
    <source>
        <dbReference type="ARBA" id="ARBA00022540"/>
    </source>
</evidence>
<dbReference type="Proteomes" id="UP000515154">
    <property type="component" value="Unplaced"/>
</dbReference>
<keyword evidence="6" id="KW-0472">Membrane</keyword>
<keyword evidence="3" id="KW-0547">Nucleotide-binding</keyword>
<dbReference type="Gene3D" id="2.40.30.10">
    <property type="entry name" value="Translation factors"/>
    <property type="match status" value="1"/>
</dbReference>
<protein>
    <submittedName>
        <fullName evidence="9">LOW QUALITY PROTEIN: translation initiation factor IF-2-like</fullName>
    </submittedName>
</protein>
<sequence length="462" mass="51575">MNKALLSLSSSPSSRPPIVTIMGHVDHGKTTLLDTLRKSNLAEGEFGGITQKIGAFRGDGRFITFIDTPGHAAFSSMRSRGATLTDLVVLVVAVNDGVMPQTLESLTHIKSAGGFKLIYFVPMIVALNKIDVRNANISETKEQLFLNDVIVEDFGGKVKCVEISAKKSSRKVQKPEKTMKEGQSSETQFCALIRCEAVVIQVFMYGIGGKRVPIAGCRVSNGVLERKSKLRVWREGESGKRSVVHDGEFSSLKKQRVDVSVVERGDECGLRVAGDFNFQFVFRGPQNFFNFLSRGEKSALKIVWFLLVILNLFYGIYLIIRITFLNCDCNMFIHTVKYMKFTMSLDVFLSDVCSTDINARVAVGTRLFSGSKDLAEKLNKIRVLIGNSNRDWNDRTVAVRAFLKLLKLKQIRYLVENHFQEASSLFEASSFRSWAISLKAGLADLRSQVVRESAITISYLLY</sequence>
<evidence type="ECO:0000256" key="1">
    <source>
        <dbReference type="ARBA" id="ARBA00007733"/>
    </source>
</evidence>
<dbReference type="Gene3D" id="3.40.50.300">
    <property type="entry name" value="P-loop containing nucleotide triphosphate hydrolases"/>
    <property type="match status" value="1"/>
</dbReference>
<dbReference type="FunFam" id="3.40.50.300:FF:000019">
    <property type="entry name" value="Translation initiation factor IF-2"/>
    <property type="match status" value="1"/>
</dbReference>
<dbReference type="GO" id="GO:0005737">
    <property type="term" value="C:cytoplasm"/>
    <property type="evidence" value="ECO:0007669"/>
    <property type="project" value="TreeGrafter"/>
</dbReference>
<evidence type="ECO:0000313" key="9">
    <source>
        <dbReference type="RefSeq" id="XP_029655142.1"/>
    </source>
</evidence>
<gene>
    <name evidence="9" type="primary">LOC115228795</name>
</gene>
<dbReference type="InterPro" id="IPR015760">
    <property type="entry name" value="TIF_IF2"/>
</dbReference>
<dbReference type="InterPro" id="IPR000795">
    <property type="entry name" value="T_Tr_GTP-bd_dom"/>
</dbReference>
<dbReference type="SUPFAM" id="SSF50447">
    <property type="entry name" value="Translation proteins"/>
    <property type="match status" value="1"/>
</dbReference>
<keyword evidence="2" id="KW-0396">Initiation factor</keyword>
<dbReference type="PROSITE" id="PS51722">
    <property type="entry name" value="G_TR_2"/>
    <property type="match status" value="1"/>
</dbReference>
<feature type="transmembrane region" description="Helical" evidence="6">
    <location>
        <begin position="302"/>
        <end position="320"/>
    </location>
</feature>
<dbReference type="InterPro" id="IPR011989">
    <property type="entry name" value="ARM-like"/>
</dbReference>
<dbReference type="NCBIfam" id="TIGR00231">
    <property type="entry name" value="small_GTP"/>
    <property type="match status" value="1"/>
</dbReference>
<keyword evidence="4" id="KW-0648">Protein biosynthesis</keyword>